<evidence type="ECO:0000259" key="2">
    <source>
        <dbReference type="Pfam" id="PF07589"/>
    </source>
</evidence>
<feature type="domain" description="Ice-binding protein C-terminal" evidence="2">
    <location>
        <begin position="169"/>
        <end position="192"/>
    </location>
</feature>
<dbReference type="RefSeq" id="WP_380186328.1">
    <property type="nucleotide sequence ID" value="NZ_JBHTBQ010000006.1"/>
</dbReference>
<feature type="signal peptide" evidence="1">
    <location>
        <begin position="1"/>
        <end position="22"/>
    </location>
</feature>
<dbReference type="Pfam" id="PF07589">
    <property type="entry name" value="PEP-CTERM"/>
    <property type="match status" value="1"/>
</dbReference>
<accession>A0ABW2QVW4</accession>
<organism evidence="3 4">
    <name type="scientific">Iodobacter arcticus</name>
    <dbReference type="NCBI Taxonomy" id="590593"/>
    <lineage>
        <taxon>Bacteria</taxon>
        <taxon>Pseudomonadati</taxon>
        <taxon>Pseudomonadota</taxon>
        <taxon>Betaproteobacteria</taxon>
        <taxon>Neisseriales</taxon>
        <taxon>Chitinibacteraceae</taxon>
        <taxon>Iodobacter</taxon>
    </lineage>
</organism>
<name>A0ABW2QVW4_9NEIS</name>
<keyword evidence="1" id="KW-0732">Signal</keyword>
<reference evidence="4" key="1">
    <citation type="journal article" date="2019" name="Int. J. Syst. Evol. Microbiol.">
        <title>The Global Catalogue of Microorganisms (GCM) 10K type strain sequencing project: providing services to taxonomists for standard genome sequencing and annotation.</title>
        <authorList>
            <consortium name="The Broad Institute Genomics Platform"/>
            <consortium name="The Broad Institute Genome Sequencing Center for Infectious Disease"/>
            <person name="Wu L."/>
            <person name="Ma J."/>
        </authorList>
    </citation>
    <scope>NUCLEOTIDE SEQUENCE [LARGE SCALE GENOMIC DNA]</scope>
    <source>
        <strain evidence="4">CCUG 62945</strain>
    </source>
</reference>
<evidence type="ECO:0000313" key="4">
    <source>
        <dbReference type="Proteomes" id="UP001596473"/>
    </source>
</evidence>
<dbReference type="NCBIfam" id="TIGR02595">
    <property type="entry name" value="PEP_CTERM"/>
    <property type="match status" value="1"/>
</dbReference>
<comment type="caution">
    <text evidence="3">The sequence shown here is derived from an EMBL/GenBank/DDBJ whole genome shotgun (WGS) entry which is preliminary data.</text>
</comment>
<dbReference type="Proteomes" id="UP001596473">
    <property type="component" value="Unassembled WGS sequence"/>
</dbReference>
<protein>
    <submittedName>
        <fullName evidence="3">NF038129 family PEP-CTERM protein</fullName>
    </submittedName>
</protein>
<sequence>MNHALKLALASLLLACSSMASAAIYHVDIDTTSLEGQGGFVALGLNGLSDSPWVRALVSQYRGASLGAVDAGNTFNAVGQLQTTLKLENTLPNQFTQSVVFGKKLQFNIEFEGNTAPLGSGTSFAFSLFDQSANALLSNDPSGAIVFAEFTPGQALDFKSLNAAATITPVPEPETYALLGLGLLGLGLQHRRRSNLIKMA</sequence>
<evidence type="ECO:0000313" key="3">
    <source>
        <dbReference type="EMBL" id="MFC7419075.1"/>
    </source>
</evidence>
<dbReference type="EMBL" id="JBHTBQ010000006">
    <property type="protein sequence ID" value="MFC7419075.1"/>
    <property type="molecule type" value="Genomic_DNA"/>
</dbReference>
<proteinExistence type="predicted"/>
<keyword evidence="4" id="KW-1185">Reference proteome</keyword>
<feature type="chain" id="PRO_5046321964" evidence="1">
    <location>
        <begin position="23"/>
        <end position="200"/>
    </location>
</feature>
<gene>
    <name evidence="3" type="ORF">ACFQNF_04205</name>
</gene>
<dbReference type="InterPro" id="IPR013424">
    <property type="entry name" value="Ice-binding_C"/>
</dbReference>
<evidence type="ECO:0000256" key="1">
    <source>
        <dbReference type="SAM" id="SignalP"/>
    </source>
</evidence>
<dbReference type="NCBIfam" id="NF038129">
    <property type="entry name" value="PEP_NF038129"/>
    <property type="match status" value="1"/>
</dbReference>